<accession>A0A379MRY3</accession>
<name>A0A379MRY3_9BACT</name>
<dbReference type="NCBIfam" id="TIGR01641">
    <property type="entry name" value="phageSPP1_gp7"/>
    <property type="match status" value="1"/>
</dbReference>
<dbReference type="AlphaFoldDB" id="A0A379MRY3"/>
<feature type="domain" description="Phage head morphogenesis" evidence="2">
    <location>
        <begin position="93"/>
        <end position="177"/>
    </location>
</feature>
<gene>
    <name evidence="3" type="ORF">NCTC11190_00870</name>
</gene>
<organism evidence="3 4">
    <name type="scientific">Rikenella microfusus</name>
    <dbReference type="NCBI Taxonomy" id="28139"/>
    <lineage>
        <taxon>Bacteria</taxon>
        <taxon>Pseudomonadati</taxon>
        <taxon>Bacteroidota</taxon>
        <taxon>Bacteroidia</taxon>
        <taxon>Bacteroidales</taxon>
        <taxon>Rikenellaceae</taxon>
        <taxon>Rikenella</taxon>
    </lineage>
</organism>
<dbReference type="STRING" id="880526.GCA_000427365_00577"/>
<feature type="region of interest" description="Disordered" evidence="1">
    <location>
        <begin position="184"/>
        <end position="203"/>
    </location>
</feature>
<evidence type="ECO:0000256" key="1">
    <source>
        <dbReference type="SAM" id="MobiDB-lite"/>
    </source>
</evidence>
<reference evidence="3 4" key="1">
    <citation type="submission" date="2018-06" db="EMBL/GenBank/DDBJ databases">
        <authorList>
            <consortium name="Pathogen Informatics"/>
            <person name="Doyle S."/>
        </authorList>
    </citation>
    <scope>NUCLEOTIDE SEQUENCE [LARGE SCALE GENOMIC DNA]</scope>
    <source>
        <strain evidence="3 4">NCTC11190</strain>
    </source>
</reference>
<protein>
    <submittedName>
        <fullName evidence="3">Phage head morphogenesis protein, SPP1 gp7 family</fullName>
    </submittedName>
</protein>
<dbReference type="Pfam" id="PF04233">
    <property type="entry name" value="Phage_Mu_F"/>
    <property type="match status" value="1"/>
</dbReference>
<evidence type="ECO:0000313" key="4">
    <source>
        <dbReference type="Proteomes" id="UP000255233"/>
    </source>
</evidence>
<keyword evidence="4" id="KW-1185">Reference proteome</keyword>
<sequence>MQWLHAKGEFSPEAMREEPAAAMIRETHALLREAMDAGVADSVIPPAMARKLDGSLFLFSGFKTAQELKEASSLLRRPDGTVKGFAEFLTDVRRIDANYNVHYLEAEYNFAVASAQMAASWAEVQEEGDRYDLQYRTMGDNHVRQKHRALNGITLPPSNPFWKKYYPPNDWGCRCTARQVRRGKFPASDPAEAMRRGDEATDSPKQKIFRFNPGIDKQLFPPKHPYYKLSQEAQEQVRKVVVELKMPDIDLEKLIPQGRVTNEHIKTVMTEHARLFPDDYRGGLIRVDIASNGQAFMSNGRFTNGKPGNILTVHSHAFRLRSGSDIVEFNPAKEVREAFAALKKGNELTFNQEYALESLWHETLHAKARGVADWSRWNNLASMQMETVNQFVARHTYPDFIARFGGEAAHQDSVLDNGYGYGTWIRNFRAILKRHRIDEAETVEALRDKLLNEPYEKVGEYAVEFLKGKGVKNAQELMENLNETKQRFEARL</sequence>
<dbReference type="EMBL" id="UGVL01000001">
    <property type="protein sequence ID" value="SUE33660.1"/>
    <property type="molecule type" value="Genomic_DNA"/>
</dbReference>
<proteinExistence type="predicted"/>
<dbReference type="Proteomes" id="UP000255233">
    <property type="component" value="Unassembled WGS sequence"/>
</dbReference>
<dbReference type="RefSeq" id="WP_084135154.1">
    <property type="nucleotide sequence ID" value="NZ_UGVL01000001.1"/>
</dbReference>
<feature type="compositionally biased region" description="Basic and acidic residues" evidence="1">
    <location>
        <begin position="192"/>
        <end position="203"/>
    </location>
</feature>
<evidence type="ECO:0000259" key="2">
    <source>
        <dbReference type="Pfam" id="PF04233"/>
    </source>
</evidence>
<dbReference type="OrthoDB" id="9813502at2"/>
<dbReference type="InterPro" id="IPR006528">
    <property type="entry name" value="Phage_head_morphogenesis_dom"/>
</dbReference>
<evidence type="ECO:0000313" key="3">
    <source>
        <dbReference type="EMBL" id="SUE33660.1"/>
    </source>
</evidence>